<dbReference type="PROSITE" id="PS01124">
    <property type="entry name" value="HTH_ARAC_FAMILY_2"/>
    <property type="match status" value="1"/>
</dbReference>
<evidence type="ECO:0000313" key="6">
    <source>
        <dbReference type="EMBL" id="ARU99723.1"/>
    </source>
</evidence>
<dbReference type="InterPro" id="IPR009057">
    <property type="entry name" value="Homeodomain-like_sf"/>
</dbReference>
<organism evidence="5 8">
    <name type="scientific">Tatumella citrea</name>
    <name type="common">Pantoea citrea</name>
    <dbReference type="NCBI Taxonomy" id="53336"/>
    <lineage>
        <taxon>Bacteria</taxon>
        <taxon>Pseudomonadati</taxon>
        <taxon>Pseudomonadota</taxon>
        <taxon>Gammaproteobacteria</taxon>
        <taxon>Enterobacterales</taxon>
        <taxon>Erwiniaceae</taxon>
        <taxon>Tatumella</taxon>
    </lineage>
</organism>
<keyword evidence="3" id="KW-0804">Transcription</keyword>
<dbReference type="Proteomes" id="UP000195729">
    <property type="component" value="Chromosome"/>
</dbReference>
<dbReference type="GO" id="GO:0043565">
    <property type="term" value="F:sequence-specific DNA binding"/>
    <property type="evidence" value="ECO:0007669"/>
    <property type="project" value="InterPro"/>
</dbReference>
<keyword evidence="1" id="KW-0805">Transcription regulation</keyword>
<dbReference type="Pfam" id="PF12833">
    <property type="entry name" value="HTH_18"/>
    <property type="match status" value="1"/>
</dbReference>
<accession>A0A1Y0LNW0</accession>
<dbReference type="SMART" id="SM00342">
    <property type="entry name" value="HTH_ARAC"/>
    <property type="match status" value="1"/>
</dbReference>
<evidence type="ECO:0000313" key="5">
    <source>
        <dbReference type="EMBL" id="ARU95682.1"/>
    </source>
</evidence>
<dbReference type="InterPro" id="IPR011256">
    <property type="entry name" value="Reg_factor_effector_dom_sf"/>
</dbReference>
<dbReference type="KEGG" id="tci:A7K98_19340"/>
<proteinExistence type="predicted"/>
<dbReference type="InterPro" id="IPR018060">
    <property type="entry name" value="HTH_AraC"/>
</dbReference>
<name>A0A1Y0LNW0_TATCI</name>
<evidence type="ECO:0000313" key="7">
    <source>
        <dbReference type="Proteomes" id="UP000195729"/>
    </source>
</evidence>
<feature type="domain" description="HTH araC/xylS-type" evidence="4">
    <location>
        <begin position="6"/>
        <end position="104"/>
    </location>
</feature>
<evidence type="ECO:0000256" key="1">
    <source>
        <dbReference type="ARBA" id="ARBA00023015"/>
    </source>
</evidence>
<protein>
    <recommendedName>
        <fullName evidence="4">HTH araC/xylS-type domain-containing protein</fullName>
    </recommendedName>
</protein>
<dbReference type="GO" id="GO:0003700">
    <property type="term" value="F:DNA-binding transcription factor activity"/>
    <property type="evidence" value="ECO:0007669"/>
    <property type="project" value="InterPro"/>
</dbReference>
<evidence type="ECO:0000256" key="3">
    <source>
        <dbReference type="ARBA" id="ARBA00023163"/>
    </source>
</evidence>
<keyword evidence="7" id="KW-1185">Reference proteome</keyword>
<gene>
    <name evidence="5" type="ORF">A7K98_19340</name>
    <name evidence="6" type="ORF">A7K99_19325</name>
</gene>
<dbReference type="InterPro" id="IPR050959">
    <property type="entry name" value="MarA-like"/>
</dbReference>
<evidence type="ECO:0000259" key="4">
    <source>
        <dbReference type="PROSITE" id="PS01124"/>
    </source>
</evidence>
<dbReference type="Gene3D" id="1.10.10.60">
    <property type="entry name" value="Homeodomain-like"/>
    <property type="match status" value="2"/>
</dbReference>
<sequence>MNTFTRDLIDWIEKNLEGKLTIDDVSAKAGYSKWHLQRMFRDDTGFQLASYIRYRKLNKAALILKMTDMPAVEISELLGFSSQQTFTRAFTRHFGSAPGQYRSSHEWHFRGMVARAHHHSDALPEAEIVTQGPDTIQGTSLSYYCDHNELEDIGYHHLHRERIVGEILAMRKGSLPGCMAEHFEPDPESGKVRFTLTFNTSPQGIIIRPPESGRFLRFQFSGTQQQFVDMQATIYQHVMPFRPEARRNGQDIFICQHKYQPDQPLPETFSGNYYIPVSPATKAEHDWLV</sequence>
<evidence type="ECO:0000313" key="8">
    <source>
        <dbReference type="Proteomes" id="UP000195814"/>
    </source>
</evidence>
<dbReference type="Proteomes" id="UP000195814">
    <property type="component" value="Chromosome"/>
</dbReference>
<keyword evidence="2" id="KW-0238">DNA-binding</keyword>
<dbReference type="PANTHER" id="PTHR47504">
    <property type="entry name" value="RIGHT ORIGIN-BINDING PROTEIN"/>
    <property type="match status" value="1"/>
</dbReference>
<dbReference type="EMBL" id="CP015581">
    <property type="protein sequence ID" value="ARU99723.1"/>
    <property type="molecule type" value="Genomic_DNA"/>
</dbReference>
<dbReference type="RefSeq" id="WP_087490032.1">
    <property type="nucleotide sequence ID" value="NZ_CP015579.1"/>
</dbReference>
<dbReference type="SUPFAM" id="SSF46689">
    <property type="entry name" value="Homeodomain-like"/>
    <property type="match status" value="2"/>
</dbReference>
<dbReference type="PRINTS" id="PR00032">
    <property type="entry name" value="HTHARAC"/>
</dbReference>
<evidence type="ECO:0000256" key="2">
    <source>
        <dbReference type="ARBA" id="ARBA00023125"/>
    </source>
</evidence>
<dbReference type="AlphaFoldDB" id="A0A1Y0LNW0"/>
<reference evidence="7 8" key="1">
    <citation type="submission" date="2016-05" db="EMBL/GenBank/DDBJ databases">
        <title>Complete genome sequence of two 2,5-diketo-D-glunonic acid producing strain Tatumella citrea.</title>
        <authorList>
            <person name="Duan C."/>
            <person name="Yang J."/>
            <person name="Yang S."/>
        </authorList>
    </citation>
    <scope>NUCLEOTIDE SEQUENCE [LARGE SCALE GENOMIC DNA]</scope>
    <source>
        <strain evidence="6 7">ATCC 39140</strain>
        <strain evidence="5 8">DSM 13699</strain>
    </source>
</reference>
<dbReference type="Gene3D" id="3.20.80.10">
    <property type="entry name" value="Regulatory factor, effector binding domain"/>
    <property type="match status" value="1"/>
</dbReference>
<dbReference type="EMBL" id="CP015579">
    <property type="protein sequence ID" value="ARU95682.1"/>
    <property type="molecule type" value="Genomic_DNA"/>
</dbReference>
<dbReference type="PANTHER" id="PTHR47504:SF5">
    <property type="entry name" value="RIGHT ORIGIN-BINDING PROTEIN"/>
    <property type="match status" value="1"/>
</dbReference>
<dbReference type="SUPFAM" id="SSF55136">
    <property type="entry name" value="Probable bacterial effector-binding domain"/>
    <property type="match status" value="1"/>
</dbReference>
<dbReference type="OrthoDB" id="282744at2"/>
<dbReference type="InterPro" id="IPR020449">
    <property type="entry name" value="Tscrpt_reg_AraC-type_HTH"/>
</dbReference>